<dbReference type="OrthoDB" id="2289050at2"/>
<gene>
    <name evidence="1" type="ORF">HMPREF0501_00619</name>
</gene>
<organism evidence="1 2">
    <name type="scientific">Limosilactobacillus coleohominis 101-4-CHN</name>
    <dbReference type="NCBI Taxonomy" id="575594"/>
    <lineage>
        <taxon>Bacteria</taxon>
        <taxon>Bacillati</taxon>
        <taxon>Bacillota</taxon>
        <taxon>Bacilli</taxon>
        <taxon>Lactobacillales</taxon>
        <taxon>Lactobacillaceae</taxon>
        <taxon>Limosilactobacillus</taxon>
    </lineage>
</organism>
<dbReference type="HOGENOM" id="CLU_111530_0_0_9"/>
<dbReference type="AlphaFoldDB" id="C7XV75"/>
<dbReference type="Proteomes" id="UP000003987">
    <property type="component" value="Unassembled WGS sequence"/>
</dbReference>
<protein>
    <recommendedName>
        <fullName evidence="3">NAD(P)-binding domain-containing protein</fullName>
    </recommendedName>
</protein>
<evidence type="ECO:0008006" key="3">
    <source>
        <dbReference type="Google" id="ProtNLM"/>
    </source>
</evidence>
<accession>C7XV75</accession>
<dbReference type="RefSeq" id="WP_006916417.1">
    <property type="nucleotide sequence ID" value="NZ_GG698803.1"/>
</dbReference>
<name>C7XV75_9LACO</name>
<dbReference type="eggNOG" id="COG0702">
    <property type="taxonomic scope" value="Bacteria"/>
</dbReference>
<dbReference type="EMBL" id="GG698803">
    <property type="protein sequence ID" value="EEU30241.1"/>
    <property type="molecule type" value="Genomic_DNA"/>
</dbReference>
<keyword evidence="2" id="KW-1185">Reference proteome</keyword>
<proteinExistence type="predicted"/>
<sequence>MNRIVIINQGQTELCRSLSQKLDHCLILDSFQWSLEPSDIICWLPADNSRVDLAVTDLVDLLDRSSVQPAKIIMKSIAGTADDASDQQLTSWYGENAQQMVMDHLYAIKMIDELEYPYTIIRSLPLVEQPIDRLVMNEGQQFSGKNSSLRATSQLMKKAIMTDEFQNQSVGI</sequence>
<reference evidence="1 2" key="1">
    <citation type="submission" date="2009-06" db="EMBL/GenBank/DDBJ databases">
        <title>The Genome Sequence of Lactobacillus coleohominis strain 101-4-CHN.</title>
        <authorList>
            <consortium name="The Broad Institute Genome Sequencing Platform"/>
            <person name="Ward D."/>
            <person name="Young S.K."/>
            <person name="Zeng Q."/>
            <person name="Koehrsen M."/>
            <person name="Alvarado L."/>
            <person name="Berlin A."/>
            <person name="Borenstein D."/>
            <person name="Chen Z."/>
            <person name="Engels R."/>
            <person name="Freedman E."/>
            <person name="Gellesch M."/>
            <person name="Goldberg J."/>
            <person name="Griggs A."/>
            <person name="Gujja S."/>
            <person name="Heiman D."/>
            <person name="Hepburn T."/>
            <person name="Howarth C."/>
            <person name="Jen D."/>
            <person name="Larson L."/>
            <person name="Lewis B."/>
            <person name="Mehta T."/>
            <person name="Park D."/>
            <person name="Pearson M."/>
            <person name="Roberts A."/>
            <person name="Saif S."/>
            <person name="Shea T."/>
            <person name="Shenoy N."/>
            <person name="Sisk P."/>
            <person name="Stolte C."/>
            <person name="Sykes S."/>
            <person name="Walk T."/>
            <person name="White J."/>
            <person name="Yandava C."/>
            <person name="Liu Y."/>
            <person name="Xu Q."/>
            <person name="Lander E."/>
            <person name="Nusbaum C."/>
            <person name="Galagan J."/>
            <person name="Birren B."/>
        </authorList>
    </citation>
    <scope>NUCLEOTIDE SEQUENCE [LARGE SCALE GENOMIC DNA]</scope>
    <source>
        <strain evidence="1 2">101-4-CHN</strain>
    </source>
</reference>
<evidence type="ECO:0000313" key="2">
    <source>
        <dbReference type="Proteomes" id="UP000003987"/>
    </source>
</evidence>
<dbReference type="STRING" id="575594.HMPREF0501_00619"/>
<evidence type="ECO:0000313" key="1">
    <source>
        <dbReference type="EMBL" id="EEU30241.1"/>
    </source>
</evidence>